<evidence type="ECO:0000313" key="2">
    <source>
        <dbReference type="Proteomes" id="UP000694918"/>
    </source>
</evidence>
<accession>A0AAJ6XGJ7</accession>
<gene>
    <name evidence="3" type="primary">LOC105121080</name>
</gene>
<organism evidence="2 3">
    <name type="scientific">Populus euphratica</name>
    <name type="common">Euphrates poplar</name>
    <dbReference type="NCBI Taxonomy" id="75702"/>
    <lineage>
        <taxon>Eukaryota</taxon>
        <taxon>Viridiplantae</taxon>
        <taxon>Streptophyta</taxon>
        <taxon>Embryophyta</taxon>
        <taxon>Tracheophyta</taxon>
        <taxon>Spermatophyta</taxon>
        <taxon>Magnoliopsida</taxon>
        <taxon>eudicotyledons</taxon>
        <taxon>Gunneridae</taxon>
        <taxon>Pentapetalae</taxon>
        <taxon>rosids</taxon>
        <taxon>fabids</taxon>
        <taxon>Malpighiales</taxon>
        <taxon>Salicaceae</taxon>
        <taxon>Saliceae</taxon>
        <taxon>Populus</taxon>
    </lineage>
</organism>
<evidence type="ECO:0000256" key="1">
    <source>
        <dbReference type="SAM" id="MobiDB-lite"/>
    </source>
</evidence>
<protein>
    <submittedName>
        <fullName evidence="3">Uncharacterized protein LOC105121080 isoform X2</fullName>
    </submittedName>
</protein>
<dbReference type="RefSeq" id="XP_011017879.1">
    <property type="nucleotide sequence ID" value="XM_011019577.1"/>
</dbReference>
<dbReference type="Proteomes" id="UP000694918">
    <property type="component" value="Unplaced"/>
</dbReference>
<feature type="compositionally biased region" description="Polar residues" evidence="1">
    <location>
        <begin position="112"/>
        <end position="128"/>
    </location>
</feature>
<dbReference type="AlphaFoldDB" id="A0AAJ6XGJ7"/>
<evidence type="ECO:0000313" key="3">
    <source>
        <dbReference type="RefSeq" id="XP_011017879.1"/>
    </source>
</evidence>
<proteinExistence type="predicted"/>
<keyword evidence="2" id="KW-1185">Reference proteome</keyword>
<feature type="compositionally biased region" description="Low complexity" evidence="1">
    <location>
        <begin position="129"/>
        <end position="139"/>
    </location>
</feature>
<sequence length="281" mass="30435">MAGVLIDRFLRPPPSKQQRIIITALHPHLIYQLQSSRKSVSNSTMRNSVKSREGNLMGAKMSNKVSFPSGFKNKVIKEAMNNLNPSLHDYLSNRPQVQPMRNKASGSKGKISHQSMDGRNSTVKNKVCSSSTSTGSSHTENCFTRAQTSCRNSVQSKTYPMPTEGSSDDLVGAEMSCHNSSGHAYIQSIKDYPIPTEGSSDAETDLIGAKTSCHNFSTHGDIQSIKVYPMPTEGSSDAETDLTGATMSCHNSSIHADVQSTKTASSLIGAEMSCHNCSRQK</sequence>
<reference evidence="3" key="1">
    <citation type="submission" date="2025-08" db="UniProtKB">
        <authorList>
            <consortium name="RefSeq"/>
        </authorList>
    </citation>
    <scope>IDENTIFICATION</scope>
</reference>
<dbReference type="GeneID" id="105121080"/>
<name>A0AAJ6XGJ7_POPEU</name>
<feature type="region of interest" description="Disordered" evidence="1">
    <location>
        <begin position="98"/>
        <end position="141"/>
    </location>
</feature>